<evidence type="ECO:0000313" key="2">
    <source>
        <dbReference type="Proteomes" id="UP000175835"/>
    </source>
</evidence>
<dbReference type="Proteomes" id="UP000175835">
    <property type="component" value="Unassembled WGS sequence"/>
</dbReference>
<evidence type="ECO:0000313" key="1">
    <source>
        <dbReference type="EMBL" id="OFD95868.1"/>
    </source>
</evidence>
<gene>
    <name evidence="1" type="ORF">BWGOE11_22830</name>
</gene>
<organism evidence="1 2">
    <name type="scientific">Bacillus mycoides</name>
    <dbReference type="NCBI Taxonomy" id="1405"/>
    <lineage>
        <taxon>Bacteria</taxon>
        <taxon>Bacillati</taxon>
        <taxon>Bacillota</taxon>
        <taxon>Bacilli</taxon>
        <taxon>Bacillales</taxon>
        <taxon>Bacillaceae</taxon>
        <taxon>Bacillus</taxon>
        <taxon>Bacillus cereus group</taxon>
    </lineage>
</organism>
<name>A0A1D3MLF7_BACMY</name>
<reference evidence="1 2" key="1">
    <citation type="submission" date="2016-05" db="EMBL/GenBank/DDBJ databases">
        <title>Bacillus thuringiensis and Bacillus weihenstephanensis as novel biocontrol agents of wilt causing Verticillium species.</title>
        <authorList>
            <person name="Hollensteiner J."/>
            <person name="Wemheuer F."/>
            <person name="Harting R."/>
            <person name="Kolarzyk A."/>
            <person name="Diaz-Valerio S."/>
            <person name="Poehlein A."/>
            <person name="Brzuszkiewicz E."/>
            <person name="Nesemann K."/>
            <person name="Braus-Stromeyer S."/>
            <person name="Braus G."/>
            <person name="Daniel R."/>
            <person name="Liesegang H."/>
        </authorList>
    </citation>
    <scope>NUCLEOTIDE SEQUENCE [LARGE SCALE GENOMIC DNA]</scope>
    <source>
        <strain evidence="1 2">GOE11</strain>
    </source>
</reference>
<proteinExistence type="predicted"/>
<dbReference type="AlphaFoldDB" id="A0A1D3MLF7"/>
<comment type="caution">
    <text evidence="1">The sequence shown here is derived from an EMBL/GenBank/DDBJ whole genome shotgun (WGS) entry which is preliminary data.</text>
</comment>
<evidence type="ECO:0008006" key="3">
    <source>
        <dbReference type="Google" id="ProtNLM"/>
    </source>
</evidence>
<dbReference type="PATRIC" id="fig|86662.23.peg.2206"/>
<dbReference type="EMBL" id="LXLX01000026">
    <property type="protein sequence ID" value="OFD95868.1"/>
    <property type="molecule type" value="Genomic_DNA"/>
</dbReference>
<accession>A0A1D3MLF7</accession>
<protein>
    <recommendedName>
        <fullName evidence="3">VWA domain-containing protein</fullName>
    </recommendedName>
</protein>
<sequence length="99" mass="11054">MLYQTQATQQTPAYIIYLLDVSASMNQMMDAGGEEKRRYEVEMELFHIPEFVPFIGDKDVVVKGELGLGTLGYDFKLGKETGLYVGDGYGLGATIKFED</sequence>